<dbReference type="SUPFAM" id="SSF52833">
    <property type="entry name" value="Thioredoxin-like"/>
    <property type="match status" value="1"/>
</dbReference>
<dbReference type="RefSeq" id="WP_097064661.1">
    <property type="nucleotide sequence ID" value="NZ_OBMI01000003.1"/>
</dbReference>
<dbReference type="InterPro" id="IPR036249">
    <property type="entry name" value="Thioredoxin-like_sf"/>
</dbReference>
<dbReference type="Gene3D" id="3.40.30.10">
    <property type="entry name" value="Glutaredoxin"/>
    <property type="match status" value="1"/>
</dbReference>
<dbReference type="AlphaFoldDB" id="A0A285R0T8"/>
<dbReference type="OrthoDB" id="527973at2"/>
<reference evidence="2 3" key="1">
    <citation type="submission" date="2017-07" db="EMBL/GenBank/DDBJ databases">
        <authorList>
            <person name="Sun Z.S."/>
            <person name="Albrecht U."/>
            <person name="Echele G."/>
            <person name="Lee C.C."/>
        </authorList>
    </citation>
    <scope>NUCLEOTIDE SEQUENCE [LARGE SCALE GENOMIC DNA]</scope>
    <source>
        <strain evidence="2 3">CGMCC 1.12672</strain>
    </source>
</reference>
<protein>
    <submittedName>
        <fullName evidence="2">Glutaredoxin</fullName>
    </submittedName>
</protein>
<dbReference type="EMBL" id="OBMI01000003">
    <property type="protein sequence ID" value="SOB87701.1"/>
    <property type="molecule type" value="Genomic_DNA"/>
</dbReference>
<dbReference type="Pfam" id="PF00462">
    <property type="entry name" value="Glutaredoxin"/>
    <property type="match status" value="1"/>
</dbReference>
<evidence type="ECO:0000313" key="2">
    <source>
        <dbReference type="EMBL" id="SOB87701.1"/>
    </source>
</evidence>
<dbReference type="InterPro" id="IPR002109">
    <property type="entry name" value="Glutaredoxin"/>
</dbReference>
<sequence length="84" mass="9306">MADDRTATLYRMVLPDHECPFGVHAKSLLEEHGYTIDDQVLRTREEVEDAKERFGVATTPVVLIGDEQVGGSDALERYLEAASA</sequence>
<evidence type="ECO:0000259" key="1">
    <source>
        <dbReference type="Pfam" id="PF00462"/>
    </source>
</evidence>
<evidence type="ECO:0000313" key="3">
    <source>
        <dbReference type="Proteomes" id="UP000219494"/>
    </source>
</evidence>
<organism evidence="2 3">
    <name type="scientific">Sphingomonas guangdongensis</name>
    <dbReference type="NCBI Taxonomy" id="1141890"/>
    <lineage>
        <taxon>Bacteria</taxon>
        <taxon>Pseudomonadati</taxon>
        <taxon>Pseudomonadota</taxon>
        <taxon>Alphaproteobacteria</taxon>
        <taxon>Sphingomonadales</taxon>
        <taxon>Sphingomonadaceae</taxon>
        <taxon>Sphingomonas</taxon>
    </lineage>
</organism>
<name>A0A285R0T8_9SPHN</name>
<feature type="domain" description="Glutaredoxin" evidence="1">
    <location>
        <begin position="10"/>
        <end position="68"/>
    </location>
</feature>
<proteinExistence type="predicted"/>
<dbReference type="PROSITE" id="PS51354">
    <property type="entry name" value="GLUTAREDOXIN_2"/>
    <property type="match status" value="1"/>
</dbReference>
<keyword evidence="3" id="KW-1185">Reference proteome</keyword>
<accession>A0A285R0T8</accession>
<gene>
    <name evidence="2" type="ORF">SAMN06297144_2837</name>
</gene>
<dbReference type="Proteomes" id="UP000219494">
    <property type="component" value="Unassembled WGS sequence"/>
</dbReference>